<dbReference type="GO" id="GO:0005789">
    <property type="term" value="C:endoplasmic reticulum membrane"/>
    <property type="evidence" value="ECO:0007669"/>
    <property type="project" value="UniProtKB-SubCell"/>
</dbReference>
<organism evidence="9 10">
    <name type="scientific">Rhipicephalus sanguineus</name>
    <name type="common">Brown dog tick</name>
    <name type="synonym">Ixodes sanguineus</name>
    <dbReference type="NCBI Taxonomy" id="34632"/>
    <lineage>
        <taxon>Eukaryota</taxon>
        <taxon>Metazoa</taxon>
        <taxon>Ecdysozoa</taxon>
        <taxon>Arthropoda</taxon>
        <taxon>Chelicerata</taxon>
        <taxon>Arachnida</taxon>
        <taxon>Acari</taxon>
        <taxon>Parasitiformes</taxon>
        <taxon>Ixodida</taxon>
        <taxon>Ixodoidea</taxon>
        <taxon>Ixodidae</taxon>
        <taxon>Rhipicephalinae</taxon>
        <taxon>Rhipicephalus</taxon>
        <taxon>Rhipicephalus</taxon>
    </lineage>
</organism>
<comment type="function">
    <text evidence="7">May be involved in the degradation of misfolded endoplasmic reticulum (ER) luminal proteins.</text>
</comment>
<evidence type="ECO:0000256" key="2">
    <source>
        <dbReference type="ARBA" id="ARBA00008917"/>
    </source>
</evidence>
<dbReference type="AlphaFoldDB" id="A0A9D4Q0K9"/>
<dbReference type="Pfam" id="PF04511">
    <property type="entry name" value="DER1"/>
    <property type="match status" value="1"/>
</dbReference>
<reference evidence="9" key="2">
    <citation type="submission" date="2021-09" db="EMBL/GenBank/DDBJ databases">
        <authorList>
            <person name="Jia N."/>
            <person name="Wang J."/>
            <person name="Shi W."/>
            <person name="Du L."/>
            <person name="Sun Y."/>
            <person name="Zhan W."/>
            <person name="Jiang J."/>
            <person name="Wang Q."/>
            <person name="Zhang B."/>
            <person name="Ji P."/>
            <person name="Sakyi L.B."/>
            <person name="Cui X."/>
            <person name="Yuan T."/>
            <person name="Jiang B."/>
            <person name="Yang W."/>
            <person name="Lam T.T.-Y."/>
            <person name="Chang Q."/>
            <person name="Ding S."/>
            <person name="Wang X."/>
            <person name="Zhu J."/>
            <person name="Ruan X."/>
            <person name="Zhao L."/>
            <person name="Wei J."/>
            <person name="Que T."/>
            <person name="Du C."/>
            <person name="Cheng J."/>
            <person name="Dai P."/>
            <person name="Han X."/>
            <person name="Huang E."/>
            <person name="Gao Y."/>
            <person name="Liu J."/>
            <person name="Shao H."/>
            <person name="Ye R."/>
            <person name="Li L."/>
            <person name="Wei W."/>
            <person name="Wang X."/>
            <person name="Wang C."/>
            <person name="Huo Q."/>
            <person name="Li W."/>
            <person name="Guo W."/>
            <person name="Chen H."/>
            <person name="Chen S."/>
            <person name="Zhou L."/>
            <person name="Zhou L."/>
            <person name="Ni X."/>
            <person name="Tian J."/>
            <person name="Zhou Y."/>
            <person name="Sheng Y."/>
            <person name="Liu T."/>
            <person name="Pan Y."/>
            <person name="Xia L."/>
            <person name="Li J."/>
            <person name="Zhao F."/>
            <person name="Cao W."/>
        </authorList>
    </citation>
    <scope>NUCLEOTIDE SEQUENCE</scope>
    <source>
        <strain evidence="9">Rsan-2018</strain>
        <tissue evidence="9">Larvae</tissue>
    </source>
</reference>
<keyword evidence="4 7" id="KW-0256">Endoplasmic reticulum</keyword>
<sequence>MFVNQLFLGHAFTTMLVYIWSRRNPYFRLNFFGLINFQAPYLPWVLLGFSLILGNSVIVDIVVSGRDTTLVTSFNEGVTLPVATPPVMSFSSFAPLPPFLPAQGRPPVPWPQWFRMFETFLLASVASDFTPERRKALLLQSLGIEGQHIFFTLPPPPPPGSATETDEVKKLAAAPSSYDQAVAASQASPFILREPASSCSFVAMDDSLRDQFMEGISSENLREHLLLKGHRSLFPRAVLLAQQLEQAAQQDRELVPGHVQQLTSRGRRFPRGSTRPRSAFMR</sequence>
<accession>A0A9D4Q0K9</accession>
<dbReference type="Proteomes" id="UP000821837">
    <property type="component" value="Unassembled WGS sequence"/>
</dbReference>
<dbReference type="VEuPathDB" id="VectorBase:RSAN_042643"/>
<dbReference type="EMBL" id="JABSTV010001250">
    <property type="protein sequence ID" value="KAH7957813.1"/>
    <property type="molecule type" value="Genomic_DNA"/>
</dbReference>
<evidence type="ECO:0000256" key="3">
    <source>
        <dbReference type="ARBA" id="ARBA00022692"/>
    </source>
</evidence>
<feature type="region of interest" description="Disordered" evidence="8">
    <location>
        <begin position="258"/>
        <end position="282"/>
    </location>
</feature>
<comment type="caution">
    <text evidence="9">The sequence shown here is derived from an EMBL/GenBank/DDBJ whole genome shotgun (WGS) entry which is preliminary data.</text>
</comment>
<keyword evidence="3 7" id="KW-0812">Transmembrane</keyword>
<dbReference type="VEuPathDB" id="VectorBase:RSAN_028383"/>
<proteinExistence type="inferred from homology"/>
<name>A0A9D4Q0K9_RHISA</name>
<feature type="transmembrane region" description="Helical" evidence="7">
    <location>
        <begin position="41"/>
        <end position="63"/>
    </location>
</feature>
<keyword evidence="6 7" id="KW-0472">Membrane</keyword>
<comment type="subcellular location">
    <subcellularLocation>
        <location evidence="1 7">Endoplasmic reticulum membrane</location>
        <topology evidence="1 7">Multi-pass membrane protein</topology>
    </subcellularLocation>
</comment>
<evidence type="ECO:0000256" key="8">
    <source>
        <dbReference type="SAM" id="MobiDB-lite"/>
    </source>
</evidence>
<comment type="caution">
    <text evidence="7">Lacks conserved residue(s) required for the propagation of feature annotation.</text>
</comment>
<reference evidence="9" key="1">
    <citation type="journal article" date="2020" name="Cell">
        <title>Large-Scale Comparative Analyses of Tick Genomes Elucidate Their Genetic Diversity and Vector Capacities.</title>
        <authorList>
            <consortium name="Tick Genome and Microbiome Consortium (TIGMIC)"/>
            <person name="Jia N."/>
            <person name="Wang J."/>
            <person name="Shi W."/>
            <person name="Du L."/>
            <person name="Sun Y."/>
            <person name="Zhan W."/>
            <person name="Jiang J.F."/>
            <person name="Wang Q."/>
            <person name="Zhang B."/>
            <person name="Ji P."/>
            <person name="Bell-Sakyi L."/>
            <person name="Cui X.M."/>
            <person name="Yuan T.T."/>
            <person name="Jiang B.G."/>
            <person name="Yang W.F."/>
            <person name="Lam T.T."/>
            <person name="Chang Q.C."/>
            <person name="Ding S.J."/>
            <person name="Wang X.J."/>
            <person name="Zhu J.G."/>
            <person name="Ruan X.D."/>
            <person name="Zhao L."/>
            <person name="Wei J.T."/>
            <person name="Ye R.Z."/>
            <person name="Que T.C."/>
            <person name="Du C.H."/>
            <person name="Zhou Y.H."/>
            <person name="Cheng J.X."/>
            <person name="Dai P.F."/>
            <person name="Guo W.B."/>
            <person name="Han X.H."/>
            <person name="Huang E.J."/>
            <person name="Li L.F."/>
            <person name="Wei W."/>
            <person name="Gao Y.C."/>
            <person name="Liu J.Z."/>
            <person name="Shao H.Z."/>
            <person name="Wang X."/>
            <person name="Wang C.C."/>
            <person name="Yang T.C."/>
            <person name="Huo Q.B."/>
            <person name="Li W."/>
            <person name="Chen H.Y."/>
            <person name="Chen S.E."/>
            <person name="Zhou L.G."/>
            <person name="Ni X.B."/>
            <person name="Tian J.H."/>
            <person name="Sheng Y."/>
            <person name="Liu T."/>
            <person name="Pan Y.S."/>
            <person name="Xia L.Y."/>
            <person name="Li J."/>
            <person name="Zhao F."/>
            <person name="Cao W.C."/>
        </authorList>
    </citation>
    <scope>NUCLEOTIDE SEQUENCE</scope>
    <source>
        <strain evidence="9">Rsan-2018</strain>
    </source>
</reference>
<protein>
    <recommendedName>
        <fullName evidence="7">Derlin</fullName>
    </recommendedName>
</protein>
<evidence type="ECO:0000256" key="6">
    <source>
        <dbReference type="ARBA" id="ARBA00023136"/>
    </source>
</evidence>
<evidence type="ECO:0000256" key="4">
    <source>
        <dbReference type="ARBA" id="ARBA00022824"/>
    </source>
</evidence>
<evidence type="ECO:0000256" key="7">
    <source>
        <dbReference type="RuleBase" id="RU363059"/>
    </source>
</evidence>
<gene>
    <name evidence="9" type="ORF">HPB52_023149</name>
</gene>
<keyword evidence="5 7" id="KW-1133">Transmembrane helix</keyword>
<comment type="similarity">
    <text evidence="2 7">Belongs to the derlin family.</text>
</comment>
<dbReference type="InterPro" id="IPR007599">
    <property type="entry name" value="DER1"/>
</dbReference>
<feature type="transmembrane region" description="Helical" evidence="7">
    <location>
        <begin position="6"/>
        <end position="21"/>
    </location>
</feature>
<evidence type="ECO:0000313" key="9">
    <source>
        <dbReference type="EMBL" id="KAH7957813.1"/>
    </source>
</evidence>
<evidence type="ECO:0000256" key="1">
    <source>
        <dbReference type="ARBA" id="ARBA00004477"/>
    </source>
</evidence>
<dbReference type="GO" id="GO:0006950">
    <property type="term" value="P:response to stress"/>
    <property type="evidence" value="ECO:0007669"/>
    <property type="project" value="UniProtKB-ARBA"/>
</dbReference>
<evidence type="ECO:0000256" key="5">
    <source>
        <dbReference type="ARBA" id="ARBA00022989"/>
    </source>
</evidence>
<dbReference type="PANTHER" id="PTHR11009">
    <property type="entry name" value="DER1-LIKE PROTEIN, DERLIN"/>
    <property type="match status" value="1"/>
</dbReference>
<keyword evidence="10" id="KW-1185">Reference proteome</keyword>
<evidence type="ECO:0000313" key="10">
    <source>
        <dbReference type="Proteomes" id="UP000821837"/>
    </source>
</evidence>